<dbReference type="EMBL" id="JABXXO010000013">
    <property type="protein sequence ID" value="KAF7761737.1"/>
    <property type="molecule type" value="Genomic_DNA"/>
</dbReference>
<organism evidence="1 2">
    <name type="scientific">Agaricus bisporus var. burnettii</name>
    <dbReference type="NCBI Taxonomy" id="192524"/>
    <lineage>
        <taxon>Eukaryota</taxon>
        <taxon>Fungi</taxon>
        <taxon>Dikarya</taxon>
        <taxon>Basidiomycota</taxon>
        <taxon>Agaricomycotina</taxon>
        <taxon>Agaricomycetes</taxon>
        <taxon>Agaricomycetidae</taxon>
        <taxon>Agaricales</taxon>
        <taxon>Agaricineae</taxon>
        <taxon>Agaricaceae</taxon>
        <taxon>Agaricus</taxon>
    </lineage>
</organism>
<evidence type="ECO:0000313" key="2">
    <source>
        <dbReference type="Proteomes" id="UP000629468"/>
    </source>
</evidence>
<evidence type="ECO:0000313" key="1">
    <source>
        <dbReference type="EMBL" id="KAF7761737.1"/>
    </source>
</evidence>
<accession>A0A8H7C3T2</accession>
<protein>
    <submittedName>
        <fullName evidence="1">Uncharacterized protein</fullName>
    </submittedName>
</protein>
<dbReference type="Proteomes" id="UP000629468">
    <property type="component" value="Unassembled WGS sequence"/>
</dbReference>
<reference evidence="1 2" key="1">
    <citation type="journal article" name="Sci. Rep.">
        <title>Telomere-to-telomere assembled and centromere annotated genomes of the two main subspecies of the button mushroom Agaricus bisporus reveal especially polymorphic chromosome ends.</title>
        <authorList>
            <person name="Sonnenberg A.S.M."/>
            <person name="Sedaghat-Telgerd N."/>
            <person name="Lavrijssen B."/>
            <person name="Ohm R.A."/>
            <person name="Hendrickx P.M."/>
            <person name="Scholtmeijer K."/>
            <person name="Baars J.J.P."/>
            <person name="van Peer A."/>
        </authorList>
    </citation>
    <scope>NUCLEOTIDE SEQUENCE [LARGE SCALE GENOMIC DNA]</scope>
    <source>
        <strain evidence="1 2">H119_p4</strain>
    </source>
</reference>
<name>A0A8H7C3T2_AGABI</name>
<gene>
    <name evidence="1" type="ORF">Agabi119p4_9729</name>
</gene>
<sequence>MPPPPPPPPPPQTDTILQDRIGFRKFCQSERPSRRLRGPNLQTHPFTIPVYSQNPSTRPLILKLLRISITHFSQLLSQLSCPYFSDSPGLKKPTALGRIQSYRPTFRIESVTHIFRRVITSDLLNKKCCSNYIIVDNDCSTTIIKLETCASTI</sequence>
<dbReference type="AlphaFoldDB" id="A0A8H7C3T2"/>
<proteinExistence type="predicted"/>
<comment type="caution">
    <text evidence="1">The sequence shown here is derived from an EMBL/GenBank/DDBJ whole genome shotgun (WGS) entry which is preliminary data.</text>
</comment>